<keyword evidence="9" id="KW-1185">Reference proteome</keyword>
<evidence type="ECO:0000313" key="10">
    <source>
        <dbReference type="RefSeq" id="XP_035683069.1"/>
    </source>
</evidence>
<feature type="transmembrane region" description="Helical" evidence="6">
    <location>
        <begin position="29"/>
        <end position="48"/>
    </location>
</feature>
<dbReference type="Pfam" id="PF08016">
    <property type="entry name" value="PKD_channel"/>
    <property type="match status" value="1"/>
</dbReference>
<dbReference type="AlphaFoldDB" id="A0A9J7LJ87"/>
<dbReference type="GeneID" id="118420380"/>
<feature type="domain" description="Polycystin" evidence="8">
    <location>
        <begin position="70"/>
        <end position="312"/>
    </location>
</feature>
<evidence type="ECO:0000259" key="8">
    <source>
        <dbReference type="Pfam" id="PF20519"/>
    </source>
</evidence>
<gene>
    <name evidence="10" type="primary">LOC118420380</name>
</gene>
<evidence type="ECO:0000256" key="2">
    <source>
        <dbReference type="ARBA" id="ARBA00007200"/>
    </source>
</evidence>
<dbReference type="InterPro" id="IPR046791">
    <property type="entry name" value="Polycystin_dom"/>
</dbReference>
<feature type="transmembrane region" description="Helical" evidence="6">
    <location>
        <begin position="408"/>
        <end position="428"/>
    </location>
</feature>
<comment type="similarity">
    <text evidence="2">Belongs to the polycystin family.</text>
</comment>
<evidence type="ECO:0000256" key="4">
    <source>
        <dbReference type="ARBA" id="ARBA00022989"/>
    </source>
</evidence>
<evidence type="ECO:0000256" key="5">
    <source>
        <dbReference type="ARBA" id="ARBA00023136"/>
    </source>
</evidence>
<protein>
    <submittedName>
        <fullName evidence="10">Polycystic kidney disease 2-like 2 protein</fullName>
    </submittedName>
</protein>
<comment type="subcellular location">
    <subcellularLocation>
        <location evidence="1">Membrane</location>
        <topology evidence="1">Multi-pass membrane protein</topology>
    </subcellularLocation>
</comment>
<dbReference type="Pfam" id="PF20519">
    <property type="entry name" value="Polycystin_dom"/>
    <property type="match status" value="1"/>
</dbReference>
<dbReference type="GO" id="GO:0016020">
    <property type="term" value="C:membrane"/>
    <property type="evidence" value="ECO:0000318"/>
    <property type="project" value="GO_Central"/>
</dbReference>
<feature type="transmembrane region" description="Helical" evidence="6">
    <location>
        <begin position="448"/>
        <end position="471"/>
    </location>
</feature>
<accession>A0A9J7LJ87</accession>
<keyword evidence="5 6" id="KW-0472">Membrane</keyword>
<proteinExistence type="inferred from homology"/>
<dbReference type="OrthoDB" id="2121937at2759"/>
<reference evidence="10" key="2">
    <citation type="submission" date="2025-08" db="UniProtKB">
        <authorList>
            <consortium name="RefSeq"/>
        </authorList>
    </citation>
    <scope>IDENTIFICATION</scope>
    <source>
        <strain evidence="10">S238N-H82</strain>
        <tissue evidence="10">Testes</tissue>
    </source>
</reference>
<name>A0A9J7LJ87_BRAFL</name>
<organism evidence="9 10">
    <name type="scientific">Branchiostoma floridae</name>
    <name type="common">Florida lancelet</name>
    <name type="synonym">Amphioxus</name>
    <dbReference type="NCBI Taxonomy" id="7739"/>
    <lineage>
        <taxon>Eukaryota</taxon>
        <taxon>Metazoa</taxon>
        <taxon>Chordata</taxon>
        <taxon>Cephalochordata</taxon>
        <taxon>Leptocardii</taxon>
        <taxon>Amphioxiformes</taxon>
        <taxon>Branchiostomatidae</taxon>
        <taxon>Branchiostoma</taxon>
    </lineage>
</organism>
<dbReference type="InterPro" id="IPR051223">
    <property type="entry name" value="Polycystin"/>
</dbReference>
<feature type="transmembrane region" description="Helical" evidence="6">
    <location>
        <begin position="312"/>
        <end position="339"/>
    </location>
</feature>
<evidence type="ECO:0000256" key="6">
    <source>
        <dbReference type="SAM" id="Phobius"/>
    </source>
</evidence>
<dbReference type="Gene3D" id="1.10.287.70">
    <property type="match status" value="1"/>
</dbReference>
<feature type="transmembrane region" description="Helical" evidence="6">
    <location>
        <begin position="360"/>
        <end position="377"/>
    </location>
</feature>
<evidence type="ECO:0000259" key="7">
    <source>
        <dbReference type="Pfam" id="PF08016"/>
    </source>
</evidence>
<feature type="domain" description="Polycystin cation channel PKD1/PKD2" evidence="7">
    <location>
        <begin position="321"/>
        <end position="534"/>
    </location>
</feature>
<sequence>MPKSSASGRQADLAAARSRRLKELRMNTILWDVTKHFLVVAVVFYLAFSSVPMHGYFMYKALNNTFSSIKMVKSVDGVWDWTNTELLKVLFAQPESSILDDQSYRVGAAAFKQFRSRQGACIPNTMAPPLCKLDYSWTQHENEDFGVGWRPLLDTNVTTISLRPRLPRRDVLRFLTNVTSRRRPYGKLGDVVDFYRRWNDYYEQRKNGSRFAASMASAWVFTPGGSFPYSGKVDTYTDGAYMFEIGDDPRQAVLTIKHLQENSWLDHLTEAVIVEINAYNANADLFAVIDLQVEFQAGRAATTNKDIHIFKLYSYLGTTGQLTIAFQIIFAILFALSLIREGKKLLKQKRKYFSQPWNNLEFLRLLLCIVAIVMFAVKEGVRNYHVDTMKSLQGGYHSFRSMAVYSDVFSAFLAILVFVMTLQFLQLLGFNRLIGALFHTLSNAGRKIAMLALLIFILITAYSTAGVLLFGRWNHDYISFPSAVRSQLLMIFETVSYHNIILSHPVVGRLFFFSYVVIAITIILNVFVSILDDELRTSKRDPRDLGGDTDMGEFMIDRFLQFLGVVTGQGAAKADDKTHTDSVDAQLKELEEKLDLVLQKADSI</sequence>
<dbReference type="GO" id="GO:0050982">
    <property type="term" value="P:detection of mechanical stimulus"/>
    <property type="evidence" value="ECO:0000318"/>
    <property type="project" value="GO_Central"/>
</dbReference>
<reference evidence="9" key="1">
    <citation type="journal article" date="2020" name="Nat. Ecol. Evol.">
        <title>Deeply conserved synteny resolves early events in vertebrate evolution.</title>
        <authorList>
            <person name="Simakov O."/>
            <person name="Marletaz F."/>
            <person name="Yue J.X."/>
            <person name="O'Connell B."/>
            <person name="Jenkins J."/>
            <person name="Brandt A."/>
            <person name="Calef R."/>
            <person name="Tung C.H."/>
            <person name="Huang T.K."/>
            <person name="Schmutz J."/>
            <person name="Satoh N."/>
            <person name="Yu J.K."/>
            <person name="Putnam N.H."/>
            <person name="Green R.E."/>
            <person name="Rokhsar D.S."/>
        </authorList>
    </citation>
    <scope>NUCLEOTIDE SEQUENCE [LARGE SCALE GENOMIC DNA]</scope>
    <source>
        <strain evidence="9">S238N-H82</strain>
    </source>
</reference>
<dbReference type="PANTHER" id="PTHR10877">
    <property type="entry name" value="POLYCYSTIN FAMILY MEMBER"/>
    <property type="match status" value="1"/>
</dbReference>
<dbReference type="InterPro" id="IPR013122">
    <property type="entry name" value="PKD1_2_channel"/>
</dbReference>
<dbReference type="Proteomes" id="UP000001554">
    <property type="component" value="Chromosome 1"/>
</dbReference>
<dbReference type="OMA" id="QHENEDF"/>
<dbReference type="RefSeq" id="XP_035683069.1">
    <property type="nucleotide sequence ID" value="XM_035827176.1"/>
</dbReference>
<feature type="transmembrane region" description="Helical" evidence="6">
    <location>
        <begin position="512"/>
        <end position="531"/>
    </location>
</feature>
<evidence type="ECO:0000256" key="3">
    <source>
        <dbReference type="ARBA" id="ARBA00022692"/>
    </source>
</evidence>
<dbReference type="KEGG" id="bfo:118420380"/>
<dbReference type="PANTHER" id="PTHR10877:SF194">
    <property type="entry name" value="LOCATION OF VULVA DEFECTIVE 1"/>
    <property type="match status" value="1"/>
</dbReference>
<keyword evidence="3 6" id="KW-0812">Transmembrane</keyword>
<dbReference type="GO" id="GO:0005262">
    <property type="term" value="F:calcium channel activity"/>
    <property type="evidence" value="ECO:0000318"/>
    <property type="project" value="GO_Central"/>
</dbReference>
<keyword evidence="4 6" id="KW-1133">Transmembrane helix</keyword>
<evidence type="ECO:0000313" key="9">
    <source>
        <dbReference type="Proteomes" id="UP000001554"/>
    </source>
</evidence>
<evidence type="ECO:0000256" key="1">
    <source>
        <dbReference type="ARBA" id="ARBA00004141"/>
    </source>
</evidence>